<gene>
    <name evidence="2" type="ORF">ACFO3M_19605</name>
</gene>
<name>A0ABV9LQM5_9ACTN</name>
<sequence>MSRPSRPLPAAAAAARDALPPADAAAFERLASAVLASPGAALGPVLRAQLPGVAGVRWLRTAGLAPTARAGSLSAEQWSKDPSAPHRSHARGGPLQRGRRTGVRASAHGHAPGAQAVPRWF</sequence>
<reference evidence="3" key="1">
    <citation type="journal article" date="2019" name="Int. J. Syst. Evol. Microbiol.">
        <title>The Global Catalogue of Microorganisms (GCM) 10K type strain sequencing project: providing services to taxonomists for standard genome sequencing and annotation.</title>
        <authorList>
            <consortium name="The Broad Institute Genomics Platform"/>
            <consortium name="The Broad Institute Genome Sequencing Center for Infectious Disease"/>
            <person name="Wu L."/>
            <person name="Ma J."/>
        </authorList>
    </citation>
    <scope>NUCLEOTIDE SEQUENCE [LARGE SCALE GENOMIC DNA]</scope>
    <source>
        <strain evidence="3">CCUG 62763</strain>
    </source>
</reference>
<organism evidence="2 3">
    <name type="scientific">Geodermatophilus arenarius</name>
    <dbReference type="NCBI Taxonomy" id="1137990"/>
    <lineage>
        <taxon>Bacteria</taxon>
        <taxon>Bacillati</taxon>
        <taxon>Actinomycetota</taxon>
        <taxon>Actinomycetes</taxon>
        <taxon>Geodermatophilales</taxon>
        <taxon>Geodermatophilaceae</taxon>
        <taxon>Geodermatophilus</taxon>
    </lineage>
</organism>
<protein>
    <submittedName>
        <fullName evidence="2">Uncharacterized protein</fullName>
    </submittedName>
</protein>
<comment type="caution">
    <text evidence="2">The sequence shown here is derived from an EMBL/GenBank/DDBJ whole genome shotgun (WGS) entry which is preliminary data.</text>
</comment>
<evidence type="ECO:0000256" key="1">
    <source>
        <dbReference type="SAM" id="MobiDB-lite"/>
    </source>
</evidence>
<dbReference type="RefSeq" id="WP_387992848.1">
    <property type="nucleotide sequence ID" value="NZ_JBHSGR010000025.1"/>
</dbReference>
<proteinExistence type="predicted"/>
<accession>A0ABV9LQM5</accession>
<feature type="region of interest" description="Disordered" evidence="1">
    <location>
        <begin position="68"/>
        <end position="121"/>
    </location>
</feature>
<dbReference type="Proteomes" id="UP001596025">
    <property type="component" value="Unassembled WGS sequence"/>
</dbReference>
<keyword evidence="3" id="KW-1185">Reference proteome</keyword>
<evidence type="ECO:0000313" key="3">
    <source>
        <dbReference type="Proteomes" id="UP001596025"/>
    </source>
</evidence>
<evidence type="ECO:0000313" key="2">
    <source>
        <dbReference type="EMBL" id="MFC4695617.1"/>
    </source>
</evidence>
<dbReference type="EMBL" id="JBHSGR010000025">
    <property type="protein sequence ID" value="MFC4695617.1"/>
    <property type="molecule type" value="Genomic_DNA"/>
</dbReference>